<evidence type="ECO:0000256" key="4">
    <source>
        <dbReference type="ARBA" id="ARBA00022989"/>
    </source>
</evidence>
<name>A0ABQ1KMG7_9RHOB</name>
<feature type="transmembrane region" description="Helical" evidence="6">
    <location>
        <begin position="161"/>
        <end position="181"/>
    </location>
</feature>
<feature type="transmembrane region" description="Helical" evidence="6">
    <location>
        <begin position="76"/>
        <end position="95"/>
    </location>
</feature>
<reference evidence="9" key="1">
    <citation type="journal article" date="2019" name="Int. J. Syst. Evol. Microbiol.">
        <title>The Global Catalogue of Microorganisms (GCM) 10K type strain sequencing project: providing services to taxonomists for standard genome sequencing and annotation.</title>
        <authorList>
            <consortium name="The Broad Institute Genomics Platform"/>
            <consortium name="The Broad Institute Genome Sequencing Center for Infectious Disease"/>
            <person name="Wu L."/>
            <person name="Ma J."/>
        </authorList>
    </citation>
    <scope>NUCLEOTIDE SEQUENCE [LARGE SCALE GENOMIC DNA]</scope>
    <source>
        <strain evidence="9">CGMCC 1.12478</strain>
    </source>
</reference>
<evidence type="ECO:0000256" key="3">
    <source>
        <dbReference type="ARBA" id="ARBA00022692"/>
    </source>
</evidence>
<dbReference type="InterPro" id="IPR037185">
    <property type="entry name" value="EmrE-like"/>
</dbReference>
<feature type="domain" description="EamA" evidence="7">
    <location>
        <begin position="160"/>
        <end position="295"/>
    </location>
</feature>
<keyword evidence="9" id="KW-1185">Reference proteome</keyword>
<dbReference type="PANTHER" id="PTHR32322">
    <property type="entry name" value="INNER MEMBRANE TRANSPORTER"/>
    <property type="match status" value="1"/>
</dbReference>
<feature type="domain" description="EamA" evidence="7">
    <location>
        <begin position="16"/>
        <end position="147"/>
    </location>
</feature>
<dbReference type="Proteomes" id="UP000645462">
    <property type="component" value="Unassembled WGS sequence"/>
</dbReference>
<keyword evidence="5 6" id="KW-0472">Membrane</keyword>
<evidence type="ECO:0000256" key="2">
    <source>
        <dbReference type="ARBA" id="ARBA00007362"/>
    </source>
</evidence>
<evidence type="ECO:0000256" key="6">
    <source>
        <dbReference type="SAM" id="Phobius"/>
    </source>
</evidence>
<dbReference type="Pfam" id="PF00892">
    <property type="entry name" value="EamA"/>
    <property type="match status" value="2"/>
</dbReference>
<feature type="transmembrane region" description="Helical" evidence="6">
    <location>
        <begin position="12"/>
        <end position="34"/>
    </location>
</feature>
<gene>
    <name evidence="8" type="ORF">GCM10011363_17460</name>
</gene>
<evidence type="ECO:0000256" key="5">
    <source>
        <dbReference type="ARBA" id="ARBA00023136"/>
    </source>
</evidence>
<evidence type="ECO:0000259" key="7">
    <source>
        <dbReference type="Pfam" id="PF00892"/>
    </source>
</evidence>
<feature type="transmembrane region" description="Helical" evidence="6">
    <location>
        <begin position="253"/>
        <end position="272"/>
    </location>
</feature>
<protein>
    <submittedName>
        <fullName evidence="8">Transporter</fullName>
    </submittedName>
</protein>
<dbReference type="InterPro" id="IPR000620">
    <property type="entry name" value="EamA_dom"/>
</dbReference>
<dbReference type="RefSeq" id="WP_308420412.1">
    <property type="nucleotide sequence ID" value="NZ_BMFC01000003.1"/>
</dbReference>
<organism evidence="8 9">
    <name type="scientific">Marivita lacus</name>
    <dbReference type="NCBI Taxonomy" id="1323742"/>
    <lineage>
        <taxon>Bacteria</taxon>
        <taxon>Pseudomonadati</taxon>
        <taxon>Pseudomonadota</taxon>
        <taxon>Alphaproteobacteria</taxon>
        <taxon>Rhodobacterales</taxon>
        <taxon>Roseobacteraceae</taxon>
        <taxon>Marivita</taxon>
    </lineage>
</organism>
<feature type="transmembrane region" description="Helical" evidence="6">
    <location>
        <begin position="40"/>
        <end position="64"/>
    </location>
</feature>
<dbReference type="PANTHER" id="PTHR32322:SF2">
    <property type="entry name" value="EAMA DOMAIN-CONTAINING PROTEIN"/>
    <property type="match status" value="1"/>
</dbReference>
<proteinExistence type="inferred from homology"/>
<sequence length="309" mass="33446">MSLTRMERKDAINLAGAAGLVVFATVLAFNQVVIKVTNGGFGPVFAAGLRSGLALLVLAIWLLLRRRRLGGLRRTIWPGLLLGGLFTIEFIFLFIALDLTTVSRVSILFYSMPVWLALIAHFVLPGETLSWRRLLGLALAMTGVIWALFDPQSREAGRLLGDVLALLAAFAWAGIALTVRLTRVSELSAESQLFWQLSVSAVGLLALAPLFGDLLRDPGAVHFAGLAFQVVFVGSLGYLFWLYLMTIYPASDIAAFSFLSPVLAVGMGWLLLDEPVGPGFLGAMCLVAVGVVLINRRRKRVPQVPQNVA</sequence>
<evidence type="ECO:0000256" key="1">
    <source>
        <dbReference type="ARBA" id="ARBA00004141"/>
    </source>
</evidence>
<feature type="transmembrane region" description="Helical" evidence="6">
    <location>
        <begin position="131"/>
        <end position="149"/>
    </location>
</feature>
<accession>A0ABQ1KMG7</accession>
<comment type="caution">
    <text evidence="8">The sequence shown here is derived from an EMBL/GenBank/DDBJ whole genome shotgun (WGS) entry which is preliminary data.</text>
</comment>
<feature type="transmembrane region" description="Helical" evidence="6">
    <location>
        <begin position="193"/>
        <end position="211"/>
    </location>
</feature>
<comment type="subcellular location">
    <subcellularLocation>
        <location evidence="1">Membrane</location>
        <topology evidence="1">Multi-pass membrane protein</topology>
    </subcellularLocation>
</comment>
<comment type="similarity">
    <text evidence="2">Belongs to the EamA transporter family.</text>
</comment>
<feature type="transmembrane region" description="Helical" evidence="6">
    <location>
        <begin position="278"/>
        <end position="295"/>
    </location>
</feature>
<feature type="transmembrane region" description="Helical" evidence="6">
    <location>
        <begin position="223"/>
        <end position="244"/>
    </location>
</feature>
<dbReference type="SUPFAM" id="SSF103481">
    <property type="entry name" value="Multidrug resistance efflux transporter EmrE"/>
    <property type="match status" value="2"/>
</dbReference>
<keyword evidence="4 6" id="KW-1133">Transmembrane helix</keyword>
<dbReference type="EMBL" id="BMFC01000003">
    <property type="protein sequence ID" value="GGC01374.1"/>
    <property type="molecule type" value="Genomic_DNA"/>
</dbReference>
<evidence type="ECO:0000313" key="9">
    <source>
        <dbReference type="Proteomes" id="UP000645462"/>
    </source>
</evidence>
<evidence type="ECO:0000313" key="8">
    <source>
        <dbReference type="EMBL" id="GGC01374.1"/>
    </source>
</evidence>
<dbReference type="InterPro" id="IPR050638">
    <property type="entry name" value="AA-Vitamin_Transporters"/>
</dbReference>
<keyword evidence="3 6" id="KW-0812">Transmembrane</keyword>
<feature type="transmembrane region" description="Helical" evidence="6">
    <location>
        <begin position="107"/>
        <end position="124"/>
    </location>
</feature>